<reference evidence="3 4" key="1">
    <citation type="journal article" date="2014" name="Genome Announc.">
        <title>Genome Sequence and Methylome of Soil Bacterium Gemmatirosa kalamazoonensis KBS708T, a Member of the Rarely Cultivated Gemmatimonadetes Phylum.</title>
        <authorList>
            <person name="Debruyn J.M."/>
            <person name="Radosevich M."/>
            <person name="Wommack K.E."/>
            <person name="Polson S.W."/>
            <person name="Hauser L.J."/>
            <person name="Fawaz M.N."/>
            <person name="Korlach J."/>
            <person name="Tsai Y.C."/>
        </authorList>
    </citation>
    <scope>NUCLEOTIDE SEQUENCE [LARGE SCALE GENOMIC DNA]</scope>
    <source>
        <strain evidence="3 4">KBS708</strain>
    </source>
</reference>
<dbReference type="SUPFAM" id="SSF56059">
    <property type="entry name" value="Glutathione synthetase ATP-binding domain-like"/>
    <property type="match status" value="1"/>
</dbReference>
<evidence type="ECO:0000256" key="1">
    <source>
        <dbReference type="PROSITE-ProRule" id="PRU00409"/>
    </source>
</evidence>
<dbReference type="GO" id="GO:0046872">
    <property type="term" value="F:metal ion binding"/>
    <property type="evidence" value="ECO:0007669"/>
    <property type="project" value="InterPro"/>
</dbReference>
<keyword evidence="4" id="KW-1185">Reference proteome</keyword>
<proteinExistence type="predicted"/>
<protein>
    <recommendedName>
        <fullName evidence="2">ATP-grasp domain-containing protein</fullName>
    </recommendedName>
</protein>
<feature type="domain" description="ATP-grasp" evidence="2">
    <location>
        <begin position="113"/>
        <end position="317"/>
    </location>
</feature>
<dbReference type="EMBL" id="CP007128">
    <property type="protein sequence ID" value="AHG88838.1"/>
    <property type="molecule type" value="Genomic_DNA"/>
</dbReference>
<dbReference type="KEGG" id="gba:J421_1301"/>
<dbReference type="eggNOG" id="COG0151">
    <property type="taxonomic scope" value="Bacteria"/>
</dbReference>
<evidence type="ECO:0000313" key="4">
    <source>
        <dbReference type="Proteomes" id="UP000019151"/>
    </source>
</evidence>
<name>W0RHF8_9BACT</name>
<dbReference type="GO" id="GO:0005524">
    <property type="term" value="F:ATP binding"/>
    <property type="evidence" value="ECO:0007669"/>
    <property type="project" value="UniProtKB-UniRule"/>
</dbReference>
<dbReference type="InParanoid" id="W0RHF8"/>
<dbReference type="PROSITE" id="PS50975">
    <property type="entry name" value="ATP_GRASP"/>
    <property type="match status" value="1"/>
</dbReference>
<evidence type="ECO:0000259" key="2">
    <source>
        <dbReference type="PROSITE" id="PS50975"/>
    </source>
</evidence>
<keyword evidence="1" id="KW-0067">ATP-binding</keyword>
<keyword evidence="1" id="KW-0547">Nucleotide-binding</keyword>
<accession>W0RHF8</accession>
<dbReference type="InterPro" id="IPR011761">
    <property type="entry name" value="ATP-grasp"/>
</dbReference>
<sequence>MTSRMRFVLVTKWFTGLGFALRLREEGHDVVVAVVGIDDQRKLASYDLVGRGMIDRRPLADVMADRAALRDACWIWDENHSVEENETLRREGFRVFGGGTYANTMEHDRAECLRFVGAHGLEAPPSHRFDSPGDARAFVEAHPHTAYVFKPDEGENFETWLPESEKAADANLELRAHLASLRATTPFILQERKDGVETNVEVWFVDGEPRFAFMCLESKRKLTGDLGDLVGCAFDFTFRIPVDSRAVRETVGRMFDTYREMRYTGFGDANFIAARDGVWFFEKCERFGYNAHPNLLWNLNLDPLGTTLASLVDGTFAPRFSPGFGASVSLYMDHPRPGKAIGIPPGGESQLYLYDVYRENDLLLTAGYADNVAIAMGFGYTIPTAWEACLANARRVTFPGRAFRIDGAGTDFPTSPIRRYEALVAMGYV</sequence>
<organism evidence="3 4">
    <name type="scientific">Gemmatirosa kalamazoonensis</name>
    <dbReference type="NCBI Taxonomy" id="861299"/>
    <lineage>
        <taxon>Bacteria</taxon>
        <taxon>Pseudomonadati</taxon>
        <taxon>Gemmatimonadota</taxon>
        <taxon>Gemmatimonadia</taxon>
        <taxon>Gemmatimonadales</taxon>
        <taxon>Gemmatimonadaceae</taxon>
        <taxon>Gemmatirosa</taxon>
    </lineage>
</organism>
<dbReference type="AlphaFoldDB" id="W0RHF8"/>
<evidence type="ECO:0000313" key="3">
    <source>
        <dbReference type="EMBL" id="AHG88838.1"/>
    </source>
</evidence>
<dbReference type="Proteomes" id="UP000019151">
    <property type="component" value="Chromosome"/>
</dbReference>
<dbReference type="STRING" id="861299.J421_1301"/>
<dbReference type="HOGENOM" id="CLU_638984_0_0_0"/>
<gene>
    <name evidence="3" type="ORF">J421_1301</name>
</gene>